<proteinExistence type="predicted"/>
<sequence>MVVETGSLGVNMSLDILVRRFPETGAVEPAEREHHVPAPLAAVFGRMAGRTLAEGFLRLHTPASAHESYALCARLIGGLEGRFFPFAFDWSGRELLFDVRDPEARPRYVIMVDPEEGEHYTTDLGLDDFWVVVADEDEDALAFDYFDEWRKANPGAGPVGFDQVVGYKVPLSLGGADDVANLELTGRQVYVELCAQIALQLRES</sequence>
<gene>
    <name evidence="2" type="ORF">SAMN05444921_102441</name>
</gene>
<reference evidence="3" key="1">
    <citation type="submission" date="2016-10" db="EMBL/GenBank/DDBJ databases">
        <authorList>
            <person name="Varghese N."/>
            <person name="Submissions S."/>
        </authorList>
    </citation>
    <scope>NUCLEOTIDE SEQUENCE [LARGE SCALE GENOMIC DNA]</scope>
    <source>
        <strain evidence="3">CGMCC 4.7042</strain>
    </source>
</reference>
<feature type="domain" description="T6SS immunity protein Tdi1 C-terminal" evidence="1">
    <location>
        <begin position="142"/>
        <end position="197"/>
    </location>
</feature>
<name>A0A1G9PFC4_9ACTN</name>
<accession>A0A1G9PFC4</accession>
<dbReference type="EMBL" id="FNHI01000002">
    <property type="protein sequence ID" value="SDL96845.1"/>
    <property type="molecule type" value="Genomic_DNA"/>
</dbReference>
<dbReference type="Pfam" id="PF08906">
    <property type="entry name" value="T6SS_Tdi1_C"/>
    <property type="match status" value="1"/>
</dbReference>
<dbReference type="InterPro" id="IPR015002">
    <property type="entry name" value="T6SS_Tdi1_C"/>
</dbReference>
<dbReference type="AlphaFoldDB" id="A0A1G9PFC4"/>
<evidence type="ECO:0000259" key="1">
    <source>
        <dbReference type="Pfam" id="PF08906"/>
    </source>
</evidence>
<dbReference type="STRING" id="1196353.SAMN05444921_102441"/>
<organism evidence="2 3">
    <name type="scientific">Streptomyces wuyuanensis</name>
    <dbReference type="NCBI Taxonomy" id="1196353"/>
    <lineage>
        <taxon>Bacteria</taxon>
        <taxon>Bacillati</taxon>
        <taxon>Actinomycetota</taxon>
        <taxon>Actinomycetes</taxon>
        <taxon>Kitasatosporales</taxon>
        <taxon>Streptomycetaceae</taxon>
        <taxon>Streptomyces</taxon>
    </lineage>
</organism>
<keyword evidence="3" id="KW-1185">Reference proteome</keyword>
<evidence type="ECO:0000313" key="2">
    <source>
        <dbReference type="EMBL" id="SDL96845.1"/>
    </source>
</evidence>
<dbReference type="Proteomes" id="UP000199063">
    <property type="component" value="Unassembled WGS sequence"/>
</dbReference>
<dbReference type="OrthoDB" id="2988179at2"/>
<protein>
    <recommendedName>
        <fullName evidence="1">T6SS immunity protein Tdi1 C-terminal domain-containing protein</fullName>
    </recommendedName>
</protein>
<evidence type="ECO:0000313" key="3">
    <source>
        <dbReference type="Proteomes" id="UP000199063"/>
    </source>
</evidence>